<gene>
    <name evidence="3" type="primary">mii_1</name>
    <name evidence="3" type="ORF">BN997_01753</name>
</gene>
<dbReference type="PANTHER" id="PTHR43709:SF2">
    <property type="entry name" value="DUF453 DOMAIN PROTEIN (AFU_ORTHOLOGUE AFUA_6G00360)"/>
    <property type="match status" value="1"/>
</dbReference>
<protein>
    <submittedName>
        <fullName evidence="3">3-methylitaconate isomerase</fullName>
    </submittedName>
</protein>
<comment type="similarity">
    <text evidence="1">Belongs to the PrpF family.</text>
</comment>
<dbReference type="PANTHER" id="PTHR43709">
    <property type="entry name" value="ACONITATE ISOMERASE-RELATED"/>
    <property type="match status" value="1"/>
</dbReference>
<evidence type="ECO:0000256" key="2">
    <source>
        <dbReference type="ARBA" id="ARBA00023235"/>
    </source>
</evidence>
<evidence type="ECO:0000313" key="3">
    <source>
        <dbReference type="EMBL" id="CEI81898.1"/>
    </source>
</evidence>
<dbReference type="OrthoDB" id="9779763at2"/>
<dbReference type="STRING" id="545501.BN997_01753"/>
<accession>A0A0A1MFP4</accession>
<dbReference type="GO" id="GO:0016853">
    <property type="term" value="F:isomerase activity"/>
    <property type="evidence" value="ECO:0007669"/>
    <property type="project" value="UniProtKB-KW"/>
</dbReference>
<dbReference type="InterPro" id="IPR007400">
    <property type="entry name" value="PrpF-like"/>
</dbReference>
<keyword evidence="2 3" id="KW-0413">Isomerase</keyword>
<sequence>MEQLTVPCVVYRGGTSRGLFFHEKDLPKEKELREKIFLKGIGAEDVSHVNGLGGGTSHTSKVVIINKSVKKDADIDYTFVQLGIGSEVIDYEGTCGNLMAATGAFAVDEGMINVSKDMESTLVTVWNVNIKKYLKITVPLENGKAKVDGSFEIPGVKDPGAKFLVDIKDPGGAKTKKTLPLSAKSILTISKKKYAYSFCDIVNPFVYLDAESLSLTGAEQNEEIMKDPLIMKTLEDMRGHIAVKSGLTPSLIEAEEKYLALPKVSFVSRPIDYLTSTGKRIKKNDYDILARMVSMKKMHRTFAVSGLLNLAGACLLDGTIPNQVSKIKPLENGQMVRIGHPEGIISIRVQKSQLEERINYVGLERTARRIMSGKLYIPQN</sequence>
<dbReference type="Proteomes" id="UP000040453">
    <property type="component" value="Unassembled WGS sequence"/>
</dbReference>
<dbReference type="RefSeq" id="WP_042531340.1">
    <property type="nucleotide sequence ID" value="NZ_CAXOIH010000009.1"/>
</dbReference>
<evidence type="ECO:0000313" key="4">
    <source>
        <dbReference type="Proteomes" id="UP000040453"/>
    </source>
</evidence>
<keyword evidence="4" id="KW-1185">Reference proteome</keyword>
<reference evidence="3 4" key="1">
    <citation type="submission" date="2014-11" db="EMBL/GenBank/DDBJ databases">
        <authorList>
            <person name="Urmite Genomes Urmite Genomes"/>
        </authorList>
    </citation>
    <scope>NUCLEOTIDE SEQUENCE [LARGE SCALE GENOMIC DNA]</scope>
    <source>
        <strain evidence="3 4">Oc5</strain>
    </source>
</reference>
<dbReference type="SUPFAM" id="SSF54506">
    <property type="entry name" value="Diaminopimelate epimerase-like"/>
    <property type="match status" value="2"/>
</dbReference>
<dbReference type="EMBL" id="CDGG01000001">
    <property type="protein sequence ID" value="CEI81898.1"/>
    <property type="molecule type" value="Genomic_DNA"/>
</dbReference>
<evidence type="ECO:0000256" key="1">
    <source>
        <dbReference type="ARBA" id="ARBA00007673"/>
    </source>
</evidence>
<proteinExistence type="inferred from homology"/>
<dbReference type="AlphaFoldDB" id="A0A0A1MFP4"/>
<name>A0A0A1MFP4_9BACI</name>
<dbReference type="Gene3D" id="3.10.310.10">
    <property type="entry name" value="Diaminopimelate Epimerase, Chain A, domain 1"/>
    <property type="match status" value="2"/>
</dbReference>
<organism evidence="3 4">
    <name type="scientific">Oceanobacillus oncorhynchi</name>
    <dbReference type="NCBI Taxonomy" id="545501"/>
    <lineage>
        <taxon>Bacteria</taxon>
        <taxon>Bacillati</taxon>
        <taxon>Bacillota</taxon>
        <taxon>Bacilli</taxon>
        <taxon>Bacillales</taxon>
        <taxon>Bacillaceae</taxon>
        <taxon>Oceanobacillus</taxon>
    </lineage>
</organism>
<dbReference type="Pfam" id="PF04303">
    <property type="entry name" value="PrpF"/>
    <property type="match status" value="1"/>
</dbReference>